<dbReference type="PANTHER" id="PTHR43876:SF7">
    <property type="entry name" value="UBIQUINONE BIOSYNTHESIS MONOOXYGENASE COQ6, MITOCHONDRIAL"/>
    <property type="match status" value="1"/>
</dbReference>
<reference evidence="3" key="1">
    <citation type="submission" date="2020-10" db="EMBL/GenBank/DDBJ databases">
        <title>Microbiome of the Black Sea water column analyzed by genome centric metagenomics.</title>
        <authorList>
            <person name="Cabello-Yeves P.J."/>
            <person name="Callieri C."/>
            <person name="Picazo A."/>
            <person name="Mehrshad M."/>
            <person name="Haro-Moreno J.M."/>
            <person name="Roda-Garcia J."/>
            <person name="Dzembekova N."/>
            <person name="Slabakova V."/>
            <person name="Slabakova N."/>
            <person name="Moncheva S."/>
            <person name="Rodriguez-Valera F."/>
        </authorList>
    </citation>
    <scope>NUCLEOTIDE SEQUENCE</scope>
    <source>
        <strain evidence="3">BS307-5m-G5</strain>
    </source>
</reference>
<dbReference type="InterPro" id="IPR036188">
    <property type="entry name" value="FAD/NAD-bd_sf"/>
</dbReference>
<dbReference type="Gene3D" id="3.50.50.60">
    <property type="entry name" value="FAD/NAD(P)-binding domain"/>
    <property type="match status" value="2"/>
</dbReference>
<evidence type="ECO:0000313" key="4">
    <source>
        <dbReference type="Proteomes" id="UP000785783"/>
    </source>
</evidence>
<sequence length="467" mass="47766">MKKELEQAEKPILVHGGGATAQVTALALAAARLPVCIVASTNASDNNSGNISGRTSGKTSADKRADYQSVLALSPAAKTMLETLGVWARLDLPAAPVTDMTVYGDAHAWAHGSGLDFAAPQQAQQDNQNQGHSDITVLAHIVCRAALGRAIAATCDAAVKDGAVEVGDSALISFDTATGDAAFADGSALQAALLVDCARVDSGTAPWRAAQAARPLRHDYQADALVCTVESTRPHGGAAVQIFLPTGTLALLPLPVANQCALIWSLPRARAAALATVEASVFEHELAEATQDHAGALRLCDSAASGPRAVQPLSLALAEHYVSDKLCLLGEAAHIIHPLAGQGFNLSLRDAAQLADALYEARALGLALDGPHVLDGYQKLRRADSGVMAATTHMLATLFAGRPSRLTGPLARAGLSLSGRLASRNPKLAAAFRARANGSGGAGGAGSAGGADGGAHAQPRLMRGRSF</sequence>
<dbReference type="Proteomes" id="UP000785783">
    <property type="component" value="Unassembled WGS sequence"/>
</dbReference>
<comment type="caution">
    <text evidence="3">The sequence shown here is derived from an EMBL/GenBank/DDBJ whole genome shotgun (WGS) entry which is preliminary data.</text>
</comment>
<feature type="compositionally biased region" description="Gly residues" evidence="1">
    <location>
        <begin position="442"/>
        <end position="453"/>
    </location>
</feature>
<proteinExistence type="predicted"/>
<dbReference type="PRINTS" id="PR00420">
    <property type="entry name" value="RNGMNOXGNASE"/>
</dbReference>
<dbReference type="InterPro" id="IPR002938">
    <property type="entry name" value="FAD-bd"/>
</dbReference>
<dbReference type="Pfam" id="PF01494">
    <property type="entry name" value="FAD_binding_3"/>
    <property type="match status" value="1"/>
</dbReference>
<evidence type="ECO:0000259" key="2">
    <source>
        <dbReference type="Pfam" id="PF01494"/>
    </source>
</evidence>
<dbReference type="SUPFAM" id="SSF51905">
    <property type="entry name" value="FAD/NAD(P)-binding domain"/>
    <property type="match status" value="1"/>
</dbReference>
<organism evidence="3 4">
    <name type="scientific">PS1 clade bacterium</name>
    <dbReference type="NCBI Taxonomy" id="2175152"/>
    <lineage>
        <taxon>Bacteria</taxon>
        <taxon>Pseudomonadati</taxon>
        <taxon>Pseudomonadota</taxon>
        <taxon>Alphaproteobacteria</taxon>
        <taxon>PS1 clade</taxon>
    </lineage>
</organism>
<gene>
    <name evidence="3" type="ORF">ISQ19_02540</name>
</gene>
<feature type="region of interest" description="Disordered" evidence="1">
    <location>
        <begin position="442"/>
        <end position="467"/>
    </location>
</feature>
<dbReference type="AlphaFoldDB" id="A0A937HCJ9"/>
<dbReference type="EMBL" id="JADHOK010000018">
    <property type="protein sequence ID" value="MBL6761555.1"/>
    <property type="molecule type" value="Genomic_DNA"/>
</dbReference>
<dbReference type="InterPro" id="IPR051205">
    <property type="entry name" value="UbiH/COQ6_monooxygenase"/>
</dbReference>
<accession>A0A937HCJ9</accession>
<evidence type="ECO:0000313" key="3">
    <source>
        <dbReference type="EMBL" id="MBL6761555.1"/>
    </source>
</evidence>
<keyword evidence="3" id="KW-0503">Monooxygenase</keyword>
<dbReference type="GO" id="GO:0071949">
    <property type="term" value="F:FAD binding"/>
    <property type="evidence" value="ECO:0007669"/>
    <property type="project" value="InterPro"/>
</dbReference>
<keyword evidence="3" id="KW-0560">Oxidoreductase</keyword>
<evidence type="ECO:0000256" key="1">
    <source>
        <dbReference type="SAM" id="MobiDB-lite"/>
    </source>
</evidence>
<feature type="domain" description="FAD-binding" evidence="2">
    <location>
        <begin position="278"/>
        <end position="361"/>
    </location>
</feature>
<name>A0A937HCJ9_9PROT</name>
<dbReference type="PANTHER" id="PTHR43876">
    <property type="entry name" value="UBIQUINONE BIOSYNTHESIS MONOOXYGENASE COQ6, MITOCHONDRIAL"/>
    <property type="match status" value="1"/>
</dbReference>
<protein>
    <submittedName>
        <fullName evidence="3">FAD-dependent monooxygenase</fullName>
    </submittedName>
</protein>
<dbReference type="GO" id="GO:0004497">
    <property type="term" value="F:monooxygenase activity"/>
    <property type="evidence" value="ECO:0007669"/>
    <property type="project" value="UniProtKB-KW"/>
</dbReference>